<dbReference type="GO" id="GO:0032456">
    <property type="term" value="P:endocytic recycling"/>
    <property type="evidence" value="ECO:0007669"/>
    <property type="project" value="TreeGrafter"/>
</dbReference>
<evidence type="ECO:0000256" key="3">
    <source>
        <dbReference type="ARBA" id="ARBA00022927"/>
    </source>
</evidence>
<evidence type="ECO:0000313" key="7">
    <source>
        <dbReference type="Proteomes" id="UP000429181"/>
    </source>
</evidence>
<dbReference type="Pfam" id="PF00787">
    <property type="entry name" value="PX"/>
    <property type="match status" value="1"/>
</dbReference>
<accession>A0A4W2IQ17</accession>
<proteinExistence type="inferred from homology"/>
<dbReference type="SUPFAM" id="SSF64268">
    <property type="entry name" value="PX domain"/>
    <property type="match status" value="1"/>
</dbReference>
<dbReference type="GO" id="GO:0015031">
    <property type="term" value="P:protein transport"/>
    <property type="evidence" value="ECO:0007669"/>
    <property type="project" value="UniProtKB-KW"/>
</dbReference>
<dbReference type="GO" id="GO:0032266">
    <property type="term" value="F:phosphatidylinositol-3-phosphate binding"/>
    <property type="evidence" value="ECO:0007669"/>
    <property type="project" value="TreeGrafter"/>
</dbReference>
<dbReference type="Gene3D" id="3.30.1520.10">
    <property type="entry name" value="Phox-like domain"/>
    <property type="match status" value="1"/>
</dbReference>
<sequence length="204" mass="23426">MLFKGQLYCNNEVSLSCLLEVPLSEETTASINKILLYIFLIPLQSTAIPGIMILSRVVTNTNLPIFKLKESCVRRRYSDFEWLKNELERDSKIVVPPLPGKALKRQLPFRGDEGIFEESFIEERRQGLEQFINKIAGHPLAQNERCLHMFLQEEAIDRNYVPGKKQLNFSLEAGRQRLTKIFEYSSYTQGKSKSSHSKDGLATL</sequence>
<dbReference type="Proteomes" id="UP000429181">
    <property type="component" value="Unassembled WGS sequence"/>
</dbReference>
<keyword evidence="2" id="KW-0813">Transport</keyword>
<dbReference type="InterPro" id="IPR036871">
    <property type="entry name" value="PX_dom_sf"/>
</dbReference>
<dbReference type="PANTHER" id="PTHR45963">
    <property type="entry name" value="RE52028P"/>
    <property type="match status" value="1"/>
</dbReference>
<reference evidence="7" key="1">
    <citation type="submission" date="2018-11" db="EMBL/GenBank/DDBJ databases">
        <title>Haplotype-resolved cattle genomes.</title>
        <authorList>
            <person name="Low W.Y."/>
            <person name="Tearle R."/>
            <person name="Bickhart D.M."/>
            <person name="Rosen B.D."/>
            <person name="Koren S."/>
            <person name="Rhie A."/>
            <person name="Hiendleder S."/>
            <person name="Phillippy A.M."/>
            <person name="Smith T.P.L."/>
            <person name="Williams J.L."/>
        </authorList>
    </citation>
    <scope>NUCLEOTIDE SEQUENCE [LARGE SCALE GENOMIC DNA]</scope>
</reference>
<dbReference type="AlphaFoldDB" id="A0A4W2IQ17"/>
<feature type="domain" description="PX" evidence="5">
    <location>
        <begin position="15"/>
        <end position="157"/>
    </location>
</feature>
<dbReference type="GO" id="GO:0031901">
    <property type="term" value="C:early endosome membrane"/>
    <property type="evidence" value="ECO:0007669"/>
    <property type="project" value="TreeGrafter"/>
</dbReference>
<dbReference type="Ensembl" id="ENSBIXT00005041619.1">
    <property type="protein sequence ID" value="ENSBIXP00005044374.1"/>
    <property type="gene ID" value="ENSBIXG00005028269.1"/>
</dbReference>
<dbReference type="InterPro" id="IPR001683">
    <property type="entry name" value="PX_dom"/>
</dbReference>
<reference evidence="6" key="2">
    <citation type="submission" date="2025-08" db="UniProtKB">
        <authorList>
            <consortium name="Ensembl"/>
        </authorList>
    </citation>
    <scope>IDENTIFICATION</scope>
</reference>
<evidence type="ECO:0000259" key="5">
    <source>
        <dbReference type="PROSITE" id="PS50195"/>
    </source>
</evidence>
<dbReference type="SMART" id="SM00312">
    <property type="entry name" value="PX"/>
    <property type="match status" value="1"/>
</dbReference>
<keyword evidence="3" id="KW-0653">Protein transport</keyword>
<dbReference type="GO" id="GO:0034499">
    <property type="term" value="P:late endosome to Golgi transport"/>
    <property type="evidence" value="ECO:0007669"/>
    <property type="project" value="TreeGrafter"/>
</dbReference>
<name>A0A4W2IQ17_BOBOX</name>
<dbReference type="GO" id="GO:0030904">
    <property type="term" value="C:retromer complex"/>
    <property type="evidence" value="ECO:0007669"/>
    <property type="project" value="TreeGrafter"/>
</dbReference>
<keyword evidence="4" id="KW-0446">Lipid-binding</keyword>
<gene>
    <name evidence="6" type="primary">SNX12</name>
</gene>
<evidence type="ECO:0000256" key="2">
    <source>
        <dbReference type="ARBA" id="ARBA00022448"/>
    </source>
</evidence>
<dbReference type="InterPro" id="IPR051074">
    <property type="entry name" value="Sorting_Nexin"/>
</dbReference>
<dbReference type="PANTHER" id="PTHR45963:SF3">
    <property type="entry name" value="SORTING NEXIN-12"/>
    <property type="match status" value="1"/>
</dbReference>
<protein>
    <submittedName>
        <fullName evidence="6">Sorting nexin 12</fullName>
    </submittedName>
</protein>
<comment type="similarity">
    <text evidence="1">Belongs to the sorting nexin family.</text>
</comment>
<organism evidence="6 7">
    <name type="scientific">Bos indicus x Bos taurus</name>
    <name type="common">Hybrid cattle</name>
    <dbReference type="NCBI Taxonomy" id="30522"/>
    <lineage>
        <taxon>Eukaryota</taxon>
        <taxon>Metazoa</taxon>
        <taxon>Chordata</taxon>
        <taxon>Craniata</taxon>
        <taxon>Vertebrata</taxon>
        <taxon>Euteleostomi</taxon>
        <taxon>Mammalia</taxon>
        <taxon>Eutheria</taxon>
        <taxon>Laurasiatheria</taxon>
        <taxon>Artiodactyla</taxon>
        <taxon>Ruminantia</taxon>
        <taxon>Pecora</taxon>
        <taxon>Bovidae</taxon>
        <taxon>Bovinae</taxon>
        <taxon>Bos</taxon>
    </lineage>
</organism>
<evidence type="ECO:0000313" key="6">
    <source>
        <dbReference type="Ensembl" id="ENSBIXP00005044374.1"/>
    </source>
</evidence>
<dbReference type="GeneTree" id="ENSGT00940000153609"/>
<evidence type="ECO:0000256" key="4">
    <source>
        <dbReference type="ARBA" id="ARBA00023121"/>
    </source>
</evidence>
<dbReference type="PROSITE" id="PS50195">
    <property type="entry name" value="PX"/>
    <property type="match status" value="1"/>
</dbReference>
<evidence type="ECO:0000256" key="1">
    <source>
        <dbReference type="ARBA" id="ARBA00010883"/>
    </source>
</evidence>